<dbReference type="InterPro" id="IPR020892">
    <property type="entry name" value="Cyclophilin-type_PPIase_CS"/>
</dbReference>
<dbReference type="InterPro" id="IPR029000">
    <property type="entry name" value="Cyclophilin-like_dom_sf"/>
</dbReference>
<proteinExistence type="inferred from homology"/>
<dbReference type="RefSeq" id="XP_033587278.1">
    <property type="nucleotide sequence ID" value="XM_033731524.1"/>
</dbReference>
<dbReference type="GO" id="GO:0005783">
    <property type="term" value="C:endoplasmic reticulum"/>
    <property type="evidence" value="ECO:0007669"/>
    <property type="project" value="TreeGrafter"/>
</dbReference>
<accession>A0A6A6PKV1</accession>
<reference evidence="6" key="1">
    <citation type="journal article" date="2020" name="Stud. Mycol.">
        <title>101 Dothideomycetes genomes: a test case for predicting lifestyles and emergence of pathogens.</title>
        <authorList>
            <person name="Haridas S."/>
            <person name="Albert R."/>
            <person name="Binder M."/>
            <person name="Bloem J."/>
            <person name="Labutti K."/>
            <person name="Salamov A."/>
            <person name="Andreopoulos B."/>
            <person name="Baker S."/>
            <person name="Barry K."/>
            <person name="Bills G."/>
            <person name="Bluhm B."/>
            <person name="Cannon C."/>
            <person name="Castanera R."/>
            <person name="Culley D."/>
            <person name="Daum C."/>
            <person name="Ezra D."/>
            <person name="Gonzalez J."/>
            <person name="Henrissat B."/>
            <person name="Kuo A."/>
            <person name="Liang C."/>
            <person name="Lipzen A."/>
            <person name="Lutzoni F."/>
            <person name="Magnuson J."/>
            <person name="Mondo S."/>
            <person name="Nolan M."/>
            <person name="Ohm R."/>
            <person name="Pangilinan J."/>
            <person name="Park H.-J."/>
            <person name="Ramirez L."/>
            <person name="Alfaro M."/>
            <person name="Sun H."/>
            <person name="Tritt A."/>
            <person name="Yoshinaga Y."/>
            <person name="Zwiers L.-H."/>
            <person name="Turgeon B."/>
            <person name="Goodwin S."/>
            <person name="Spatafora J."/>
            <person name="Crous P."/>
            <person name="Grigoriev I."/>
        </authorList>
    </citation>
    <scope>NUCLEOTIDE SEQUENCE</scope>
    <source>
        <strain evidence="6">CBS 113389</strain>
    </source>
</reference>
<dbReference type="GO" id="GO:0000324">
    <property type="term" value="C:fungal-type vacuole"/>
    <property type="evidence" value="ECO:0007669"/>
    <property type="project" value="TreeGrafter"/>
</dbReference>
<comment type="similarity">
    <text evidence="4">Belongs to the cyclophilin-type PPIase family.</text>
</comment>
<evidence type="ECO:0000256" key="1">
    <source>
        <dbReference type="ARBA" id="ARBA00000971"/>
    </source>
</evidence>
<dbReference type="GO" id="GO:0006457">
    <property type="term" value="P:protein folding"/>
    <property type="evidence" value="ECO:0007669"/>
    <property type="project" value="InterPro"/>
</dbReference>
<dbReference type="Proteomes" id="UP000799767">
    <property type="component" value="Unassembled WGS sequence"/>
</dbReference>
<feature type="chain" id="PRO_5025715158" description="Peptidyl-prolyl cis-trans isomerase" evidence="4">
    <location>
        <begin position="29"/>
        <end position="208"/>
    </location>
</feature>
<keyword evidence="2 4" id="KW-0697">Rotamase</keyword>
<dbReference type="PANTHER" id="PTHR11071:SF561">
    <property type="entry name" value="PEPTIDYL-PROLYL CIS-TRANS ISOMERASE D-RELATED"/>
    <property type="match status" value="1"/>
</dbReference>
<evidence type="ECO:0000256" key="2">
    <source>
        <dbReference type="ARBA" id="ARBA00023110"/>
    </source>
</evidence>
<dbReference type="SUPFAM" id="SSF50891">
    <property type="entry name" value="Cyclophilin-like"/>
    <property type="match status" value="1"/>
</dbReference>
<dbReference type="PROSITE" id="PS50072">
    <property type="entry name" value="CSA_PPIASE_2"/>
    <property type="match status" value="1"/>
</dbReference>
<dbReference type="EMBL" id="MU001639">
    <property type="protein sequence ID" value="KAF2480708.1"/>
    <property type="molecule type" value="Genomic_DNA"/>
</dbReference>
<organism evidence="6 7">
    <name type="scientific">Neohortaea acidophila</name>
    <dbReference type="NCBI Taxonomy" id="245834"/>
    <lineage>
        <taxon>Eukaryota</taxon>
        <taxon>Fungi</taxon>
        <taxon>Dikarya</taxon>
        <taxon>Ascomycota</taxon>
        <taxon>Pezizomycotina</taxon>
        <taxon>Dothideomycetes</taxon>
        <taxon>Dothideomycetidae</taxon>
        <taxon>Mycosphaerellales</taxon>
        <taxon>Teratosphaeriaceae</taxon>
        <taxon>Neohortaea</taxon>
    </lineage>
</organism>
<evidence type="ECO:0000313" key="7">
    <source>
        <dbReference type="Proteomes" id="UP000799767"/>
    </source>
</evidence>
<dbReference type="EC" id="5.2.1.8" evidence="4"/>
<comment type="catalytic activity">
    <reaction evidence="1 4">
        <text>[protein]-peptidylproline (omega=180) = [protein]-peptidylproline (omega=0)</text>
        <dbReference type="Rhea" id="RHEA:16237"/>
        <dbReference type="Rhea" id="RHEA-COMP:10747"/>
        <dbReference type="Rhea" id="RHEA-COMP:10748"/>
        <dbReference type="ChEBI" id="CHEBI:83833"/>
        <dbReference type="ChEBI" id="CHEBI:83834"/>
        <dbReference type="EC" id="5.2.1.8"/>
    </reaction>
</comment>
<dbReference type="PANTHER" id="PTHR11071">
    <property type="entry name" value="PEPTIDYL-PROLYL CIS-TRANS ISOMERASE"/>
    <property type="match status" value="1"/>
</dbReference>
<evidence type="ECO:0000313" key="6">
    <source>
        <dbReference type="EMBL" id="KAF2480708.1"/>
    </source>
</evidence>
<keyword evidence="4" id="KW-0732">Signal</keyword>
<dbReference type="GO" id="GO:0016018">
    <property type="term" value="F:cyclosporin A binding"/>
    <property type="evidence" value="ECO:0007669"/>
    <property type="project" value="TreeGrafter"/>
</dbReference>
<dbReference type="InterPro" id="IPR002130">
    <property type="entry name" value="Cyclophilin-type_PPIase_dom"/>
</dbReference>
<keyword evidence="7" id="KW-1185">Reference proteome</keyword>
<dbReference type="PROSITE" id="PS00170">
    <property type="entry name" value="CSA_PPIASE_1"/>
    <property type="match status" value="1"/>
</dbReference>
<dbReference type="PRINTS" id="PR00153">
    <property type="entry name" value="CSAPPISMRASE"/>
</dbReference>
<keyword evidence="3 4" id="KW-0413">Isomerase</keyword>
<dbReference type="GO" id="GO:0003755">
    <property type="term" value="F:peptidyl-prolyl cis-trans isomerase activity"/>
    <property type="evidence" value="ECO:0007669"/>
    <property type="project" value="UniProtKB-UniRule"/>
</dbReference>
<evidence type="ECO:0000259" key="5">
    <source>
        <dbReference type="PROSITE" id="PS50072"/>
    </source>
</evidence>
<dbReference type="AlphaFoldDB" id="A0A6A6PKV1"/>
<dbReference type="GeneID" id="54472526"/>
<dbReference type="Gene3D" id="2.40.100.10">
    <property type="entry name" value="Cyclophilin-like"/>
    <property type="match status" value="1"/>
</dbReference>
<name>A0A6A6PKV1_9PEZI</name>
<gene>
    <name evidence="6" type="ORF">BDY17DRAFT_255353</name>
</gene>
<protein>
    <recommendedName>
        <fullName evidence="4">Peptidyl-prolyl cis-trans isomerase</fullName>
        <shortName evidence="4">PPIase</shortName>
        <ecNumber evidence="4">5.2.1.8</ecNumber>
    </recommendedName>
</protein>
<feature type="signal peptide" evidence="4">
    <location>
        <begin position="1"/>
        <end position="28"/>
    </location>
</feature>
<dbReference type="FunFam" id="2.40.100.10:FF:000001">
    <property type="entry name" value="Peptidyl-prolyl cis-trans isomerase"/>
    <property type="match status" value="1"/>
</dbReference>
<evidence type="ECO:0000256" key="3">
    <source>
        <dbReference type="ARBA" id="ARBA00023235"/>
    </source>
</evidence>
<dbReference type="OrthoDB" id="193499at2759"/>
<feature type="domain" description="PPIase cyclophilin-type" evidence="5">
    <location>
        <begin position="39"/>
        <end position="196"/>
    </location>
</feature>
<evidence type="ECO:0000256" key="4">
    <source>
        <dbReference type="RuleBase" id="RU363019"/>
    </source>
</evidence>
<comment type="function">
    <text evidence="4">PPIases accelerate the folding of proteins. It catalyzes the cis-trans isomerization of proline imidic peptide bonds in oligopeptides.</text>
</comment>
<dbReference type="Pfam" id="PF00160">
    <property type="entry name" value="Pro_isomerase"/>
    <property type="match status" value="1"/>
</dbReference>
<sequence length="208" mass="22676">MASLQKLIITLLLVCTASFLYFAQTVEAQKGPKITHKVYFDIQHGDEEIGRIVMGLYGGTVPKTAENFRALATGEKGFGYEGSTFHRVIKDFMIQGGDFTRGDGTGGKSIYGDRFADENFKLKHTKKGLLSMANAGKDTNGSQFFITTIITSWLDNKHVVFGEVLEGYSVVEAIENCAKGAGDKPVKAVKIIKSGELEVPDEGIRAEL</sequence>